<comment type="similarity">
    <text evidence="2 8">Belongs to the TGF-beta family.</text>
</comment>
<comment type="caution">
    <text evidence="12">The sequence shown here is derived from an EMBL/GenBank/DDBJ whole genome shotgun (WGS) entry which is preliminary data.</text>
</comment>
<evidence type="ECO:0000256" key="10">
    <source>
        <dbReference type="SAM" id="SignalP"/>
    </source>
</evidence>
<dbReference type="SMART" id="SM00204">
    <property type="entry name" value="TGFB"/>
    <property type="match status" value="1"/>
</dbReference>
<dbReference type="InterPro" id="IPR017948">
    <property type="entry name" value="TGFb_CS"/>
</dbReference>
<evidence type="ECO:0000256" key="2">
    <source>
        <dbReference type="ARBA" id="ARBA00006656"/>
    </source>
</evidence>
<gene>
    <name evidence="12" type="primary">BMP3</name>
    <name evidence="12" type="ORF">E2C01_000320</name>
</gene>
<keyword evidence="5 8" id="KW-0339">Growth factor</keyword>
<feature type="signal peptide" evidence="10">
    <location>
        <begin position="1"/>
        <end position="19"/>
    </location>
</feature>
<keyword evidence="3" id="KW-0964">Secreted</keyword>
<name>A0A5B7CJB3_PORTR</name>
<dbReference type="GO" id="GO:0008083">
    <property type="term" value="F:growth factor activity"/>
    <property type="evidence" value="ECO:0007669"/>
    <property type="project" value="UniProtKB-KW"/>
</dbReference>
<dbReference type="OrthoDB" id="5987191at2759"/>
<dbReference type="Proteomes" id="UP000324222">
    <property type="component" value="Unassembled WGS sequence"/>
</dbReference>
<protein>
    <submittedName>
        <fullName evidence="12">Bone morphogenetic protein 3</fullName>
    </submittedName>
</protein>
<feature type="region of interest" description="Disordered" evidence="9">
    <location>
        <begin position="92"/>
        <end position="115"/>
    </location>
</feature>
<dbReference type="Pfam" id="PF00019">
    <property type="entry name" value="TGF_beta"/>
    <property type="match status" value="1"/>
</dbReference>
<feature type="domain" description="TGF-beta family profile" evidence="11">
    <location>
        <begin position="109"/>
        <end position="225"/>
    </location>
</feature>
<dbReference type="AlphaFoldDB" id="A0A5B7CJB3"/>
<dbReference type="FunFam" id="2.10.90.10:FF:000001">
    <property type="entry name" value="Bone morphogenetic protein 4"/>
    <property type="match status" value="1"/>
</dbReference>
<dbReference type="PROSITE" id="PS51362">
    <property type="entry name" value="TGF_BETA_2"/>
    <property type="match status" value="1"/>
</dbReference>
<evidence type="ECO:0000256" key="4">
    <source>
        <dbReference type="ARBA" id="ARBA00022729"/>
    </source>
</evidence>
<dbReference type="PROSITE" id="PS00250">
    <property type="entry name" value="TGF_BETA_1"/>
    <property type="match status" value="1"/>
</dbReference>
<feature type="chain" id="PRO_5022862423" evidence="10">
    <location>
        <begin position="20"/>
        <end position="225"/>
    </location>
</feature>
<dbReference type="InterPro" id="IPR015615">
    <property type="entry name" value="TGF-beta-rel"/>
</dbReference>
<evidence type="ECO:0000256" key="7">
    <source>
        <dbReference type="ARBA" id="ARBA00023180"/>
    </source>
</evidence>
<dbReference type="SUPFAM" id="SSF57501">
    <property type="entry name" value="Cystine-knot cytokines"/>
    <property type="match status" value="1"/>
</dbReference>
<reference evidence="12 13" key="1">
    <citation type="submission" date="2019-05" db="EMBL/GenBank/DDBJ databases">
        <title>Another draft genome of Portunus trituberculatus and its Hox gene families provides insights of decapod evolution.</title>
        <authorList>
            <person name="Jeong J.-H."/>
            <person name="Song I."/>
            <person name="Kim S."/>
            <person name="Choi T."/>
            <person name="Kim D."/>
            <person name="Ryu S."/>
            <person name="Kim W."/>
        </authorList>
    </citation>
    <scope>NUCLEOTIDE SEQUENCE [LARGE SCALE GENOMIC DNA]</scope>
    <source>
        <tissue evidence="12">Muscle</tissue>
    </source>
</reference>
<dbReference type="Gene3D" id="2.10.90.10">
    <property type="entry name" value="Cystine-knot cytokines"/>
    <property type="match status" value="1"/>
</dbReference>
<evidence type="ECO:0000259" key="11">
    <source>
        <dbReference type="PROSITE" id="PS51362"/>
    </source>
</evidence>
<evidence type="ECO:0000256" key="5">
    <source>
        <dbReference type="ARBA" id="ARBA00023030"/>
    </source>
</evidence>
<keyword evidence="4 10" id="KW-0732">Signal</keyword>
<dbReference type="EMBL" id="VSRR010000007">
    <property type="protein sequence ID" value="MPC07753.1"/>
    <property type="molecule type" value="Genomic_DNA"/>
</dbReference>
<evidence type="ECO:0000256" key="1">
    <source>
        <dbReference type="ARBA" id="ARBA00004613"/>
    </source>
</evidence>
<keyword evidence="7" id="KW-0325">Glycoprotein</keyword>
<dbReference type="PANTHER" id="PTHR11848">
    <property type="entry name" value="TGF-BETA FAMILY"/>
    <property type="match status" value="1"/>
</dbReference>
<proteinExistence type="inferred from homology"/>
<keyword evidence="13" id="KW-1185">Reference proteome</keyword>
<evidence type="ECO:0000256" key="3">
    <source>
        <dbReference type="ARBA" id="ARBA00022525"/>
    </source>
</evidence>
<dbReference type="GO" id="GO:0005615">
    <property type="term" value="C:extracellular space"/>
    <property type="evidence" value="ECO:0007669"/>
    <property type="project" value="TreeGrafter"/>
</dbReference>
<accession>A0A5B7CJB3</accession>
<dbReference type="PANTHER" id="PTHR11848:SF308">
    <property type="entry name" value="BMP-LIKE PROTEIN UNC-129"/>
    <property type="match status" value="1"/>
</dbReference>
<evidence type="ECO:0000313" key="12">
    <source>
        <dbReference type="EMBL" id="MPC07753.1"/>
    </source>
</evidence>
<organism evidence="12 13">
    <name type="scientific">Portunus trituberculatus</name>
    <name type="common">Swimming crab</name>
    <name type="synonym">Neptunus trituberculatus</name>
    <dbReference type="NCBI Taxonomy" id="210409"/>
    <lineage>
        <taxon>Eukaryota</taxon>
        <taxon>Metazoa</taxon>
        <taxon>Ecdysozoa</taxon>
        <taxon>Arthropoda</taxon>
        <taxon>Crustacea</taxon>
        <taxon>Multicrustacea</taxon>
        <taxon>Malacostraca</taxon>
        <taxon>Eumalacostraca</taxon>
        <taxon>Eucarida</taxon>
        <taxon>Decapoda</taxon>
        <taxon>Pleocyemata</taxon>
        <taxon>Brachyura</taxon>
        <taxon>Eubrachyura</taxon>
        <taxon>Portunoidea</taxon>
        <taxon>Portunidae</taxon>
        <taxon>Portuninae</taxon>
        <taxon>Portunus</taxon>
    </lineage>
</organism>
<comment type="subcellular location">
    <subcellularLocation>
        <location evidence="1">Secreted</location>
    </subcellularLocation>
</comment>
<evidence type="ECO:0000256" key="6">
    <source>
        <dbReference type="ARBA" id="ARBA00023157"/>
    </source>
</evidence>
<keyword evidence="6" id="KW-1015">Disulfide bond</keyword>
<evidence type="ECO:0000256" key="9">
    <source>
        <dbReference type="SAM" id="MobiDB-lite"/>
    </source>
</evidence>
<dbReference type="GO" id="GO:0005125">
    <property type="term" value="F:cytokine activity"/>
    <property type="evidence" value="ECO:0007669"/>
    <property type="project" value="TreeGrafter"/>
</dbReference>
<dbReference type="InterPro" id="IPR001839">
    <property type="entry name" value="TGF-b_C"/>
</dbReference>
<sequence>MAVLANLMVVVIAVVGVTSLPSLPLPSSPTLAQDSEVSPSQLLKAFGLSEPGVRHWHSEPPQYMLDLYNEVADANGLTRVPGPYGATIVRSFSEKGKQQHRPPSGGGRRVPRSVDVNTLPRGCQRRDMHVNFEAIGWSSWILYPQVYNAYQCQGQCAFPLIQSVNPTNHATVQSFIHHVGKAPGVQTPCCVPSLYGNLTLLFYDSEENVVLKQYDQMVALQCGCH</sequence>
<dbReference type="InterPro" id="IPR029034">
    <property type="entry name" value="Cystine-knot_cytokine"/>
</dbReference>
<evidence type="ECO:0000313" key="13">
    <source>
        <dbReference type="Proteomes" id="UP000324222"/>
    </source>
</evidence>
<evidence type="ECO:0000256" key="8">
    <source>
        <dbReference type="RuleBase" id="RU000354"/>
    </source>
</evidence>